<dbReference type="SUPFAM" id="SSF52091">
    <property type="entry name" value="SpoIIaa-like"/>
    <property type="match status" value="1"/>
</dbReference>
<sequence length="102" mass="11300">MEILTDGPTILLSGDFDVRSTWEVRNAIYEHLQGHDEDVVIDLTEVTTIDMTALKVLAVATRQAARAGHHLTLRGCGPSVRRMLHLTRLIRVVEVERVAASA</sequence>
<dbReference type="PANTHER" id="PTHR35849">
    <property type="entry name" value="BLR2341 PROTEIN"/>
    <property type="match status" value="1"/>
</dbReference>
<reference evidence="3" key="1">
    <citation type="journal article" date="2019" name="Int. J. Syst. Evol. Microbiol.">
        <title>The Global Catalogue of Microorganisms (GCM) 10K type strain sequencing project: providing services to taxonomists for standard genome sequencing and annotation.</title>
        <authorList>
            <consortium name="The Broad Institute Genomics Platform"/>
            <consortium name="The Broad Institute Genome Sequencing Center for Infectious Disease"/>
            <person name="Wu L."/>
            <person name="Ma J."/>
        </authorList>
    </citation>
    <scope>NUCLEOTIDE SEQUENCE [LARGE SCALE GENOMIC DNA]</scope>
    <source>
        <strain evidence="3">JCM 18531</strain>
    </source>
</reference>
<evidence type="ECO:0000259" key="1">
    <source>
        <dbReference type="PROSITE" id="PS50801"/>
    </source>
</evidence>
<dbReference type="PROSITE" id="PS50801">
    <property type="entry name" value="STAS"/>
    <property type="match status" value="1"/>
</dbReference>
<dbReference type="Pfam" id="PF13466">
    <property type="entry name" value="STAS_2"/>
    <property type="match status" value="1"/>
</dbReference>
<keyword evidence="3" id="KW-1185">Reference proteome</keyword>
<dbReference type="InterPro" id="IPR036513">
    <property type="entry name" value="STAS_dom_sf"/>
</dbReference>
<dbReference type="InterPro" id="IPR058548">
    <property type="entry name" value="MlaB-like_STAS"/>
</dbReference>
<evidence type="ECO:0000313" key="3">
    <source>
        <dbReference type="Proteomes" id="UP001499974"/>
    </source>
</evidence>
<dbReference type="RefSeq" id="WP_345519485.1">
    <property type="nucleotide sequence ID" value="NZ_BAABKM010000002.1"/>
</dbReference>
<dbReference type="PANTHER" id="PTHR35849:SF2">
    <property type="entry name" value="BLR2341 PROTEIN"/>
    <property type="match status" value="1"/>
</dbReference>
<name>A0ABP8WTP4_9ACTN</name>
<dbReference type="CDD" id="cd07043">
    <property type="entry name" value="STAS_anti-anti-sigma_factors"/>
    <property type="match status" value="1"/>
</dbReference>
<organism evidence="2 3">
    <name type="scientific">Nocardioides conyzicola</name>
    <dbReference type="NCBI Taxonomy" id="1651781"/>
    <lineage>
        <taxon>Bacteria</taxon>
        <taxon>Bacillati</taxon>
        <taxon>Actinomycetota</taxon>
        <taxon>Actinomycetes</taxon>
        <taxon>Propionibacteriales</taxon>
        <taxon>Nocardioidaceae</taxon>
        <taxon>Nocardioides</taxon>
    </lineage>
</organism>
<dbReference type="EMBL" id="BAABKM010000002">
    <property type="protein sequence ID" value="GAA4695135.1"/>
    <property type="molecule type" value="Genomic_DNA"/>
</dbReference>
<feature type="domain" description="STAS" evidence="1">
    <location>
        <begin position="1"/>
        <end position="102"/>
    </location>
</feature>
<dbReference type="Gene3D" id="3.30.750.24">
    <property type="entry name" value="STAS domain"/>
    <property type="match status" value="1"/>
</dbReference>
<proteinExistence type="predicted"/>
<dbReference type="Proteomes" id="UP001499974">
    <property type="component" value="Unassembled WGS sequence"/>
</dbReference>
<accession>A0ABP8WTP4</accession>
<dbReference type="InterPro" id="IPR002645">
    <property type="entry name" value="STAS_dom"/>
</dbReference>
<protein>
    <recommendedName>
        <fullName evidence="1">STAS domain-containing protein</fullName>
    </recommendedName>
</protein>
<comment type="caution">
    <text evidence="2">The sequence shown here is derived from an EMBL/GenBank/DDBJ whole genome shotgun (WGS) entry which is preliminary data.</text>
</comment>
<gene>
    <name evidence="2" type="ORF">GCM10023349_07890</name>
</gene>
<dbReference type="InterPro" id="IPR052746">
    <property type="entry name" value="MlaB_ABC_Transporter"/>
</dbReference>
<evidence type="ECO:0000313" key="2">
    <source>
        <dbReference type="EMBL" id="GAA4695135.1"/>
    </source>
</evidence>